<dbReference type="InParanoid" id="H8MGT5"/>
<feature type="chain" id="PRO_5003614119" description="Lipoprotein" evidence="1">
    <location>
        <begin position="23"/>
        <end position="182"/>
    </location>
</feature>
<name>H8MGT5_CORCM</name>
<feature type="signal peptide" evidence="1">
    <location>
        <begin position="1"/>
        <end position="22"/>
    </location>
</feature>
<dbReference type="RefSeq" id="WP_014397367.1">
    <property type="nucleotide sequence ID" value="NC_017030.1"/>
</dbReference>
<dbReference type="HOGENOM" id="CLU_1413840_0_0_7"/>
<evidence type="ECO:0008006" key="4">
    <source>
        <dbReference type="Google" id="ProtNLM"/>
    </source>
</evidence>
<reference evidence="2 3" key="1">
    <citation type="journal article" date="2012" name="J. Bacteriol.">
        <title>Complete Genome Sequence of the Fruiting Myxobacterium Corallococcus coralloides DSM 2259.</title>
        <authorList>
            <person name="Huntley S."/>
            <person name="Zhang Y."/>
            <person name="Treuner-Lange A."/>
            <person name="Kneip S."/>
            <person name="Sensen C.W."/>
            <person name="Sogaard-Andersen L."/>
        </authorList>
    </citation>
    <scope>NUCLEOTIDE SEQUENCE [LARGE SCALE GENOMIC DNA]</scope>
    <source>
        <strain evidence="3">ATCC 25202 / DSM 2259 / NBRC 100086 / M2</strain>
    </source>
</reference>
<evidence type="ECO:0000313" key="2">
    <source>
        <dbReference type="EMBL" id="AFE05894.1"/>
    </source>
</evidence>
<proteinExistence type="predicted"/>
<organism evidence="2 3">
    <name type="scientific">Corallococcus coralloides (strain ATCC 25202 / DSM 2259 / NBRC 100086 / M2)</name>
    <name type="common">Myxococcus coralloides</name>
    <dbReference type="NCBI Taxonomy" id="1144275"/>
    <lineage>
        <taxon>Bacteria</taxon>
        <taxon>Pseudomonadati</taxon>
        <taxon>Myxococcota</taxon>
        <taxon>Myxococcia</taxon>
        <taxon>Myxococcales</taxon>
        <taxon>Cystobacterineae</taxon>
        <taxon>Myxococcaceae</taxon>
        <taxon>Corallococcus</taxon>
    </lineage>
</organism>
<accession>H8MGT5</accession>
<protein>
    <recommendedName>
        <fullName evidence="4">Lipoprotein</fullName>
    </recommendedName>
</protein>
<sequence length="182" mass="19791">MMRMRRMWPWALSLAALSPAQASPPVKPDGERVAISPADPACSPVENWRCLCVGTPGTATAQLAEIGVDLNALKTDGWPCVQGDFDKDGQPDYAFPGKGYSCNGSVPVRVLFTKDGKVREVLALPREVSCLQLYGIRSKPGPHGVPKTARQGLVDWGEGNATWVYLFNGKKWRASRHLSESP</sequence>
<dbReference type="OrthoDB" id="5383318at2"/>
<dbReference type="KEGG" id="ccx:COCOR_04562"/>
<evidence type="ECO:0000256" key="1">
    <source>
        <dbReference type="SAM" id="SignalP"/>
    </source>
</evidence>
<dbReference type="Proteomes" id="UP000007587">
    <property type="component" value="Chromosome"/>
</dbReference>
<keyword evidence="3" id="KW-1185">Reference proteome</keyword>
<keyword evidence="1" id="KW-0732">Signal</keyword>
<reference evidence="3" key="2">
    <citation type="submission" date="2012-03" db="EMBL/GenBank/DDBJ databases">
        <title>Genome sequence of the fruiting myxobacterium Corallococcus coralloides DSM 2259.</title>
        <authorList>
            <person name="Huntley S."/>
            <person name="Zhang Y."/>
            <person name="Treuner-Lange A."/>
            <person name="Sensen C.W."/>
            <person name="Sogaard-Andersen L."/>
        </authorList>
    </citation>
    <scope>NUCLEOTIDE SEQUENCE [LARGE SCALE GENOMIC DNA]</scope>
    <source>
        <strain evidence="3">ATCC 25202 / DSM 2259 / NBRC 100086 / M2</strain>
    </source>
</reference>
<dbReference type="EMBL" id="CP003389">
    <property type="protein sequence ID" value="AFE05894.1"/>
    <property type="molecule type" value="Genomic_DNA"/>
</dbReference>
<gene>
    <name evidence="2" type="ordered locus">COCOR_04562</name>
</gene>
<dbReference type="AlphaFoldDB" id="H8MGT5"/>
<evidence type="ECO:0000313" key="3">
    <source>
        <dbReference type="Proteomes" id="UP000007587"/>
    </source>
</evidence>
<dbReference type="STRING" id="1144275.COCOR_04562"/>